<feature type="compositionally biased region" description="Basic and acidic residues" evidence="5">
    <location>
        <begin position="185"/>
        <end position="210"/>
    </location>
</feature>
<dbReference type="Pfam" id="PF13879">
    <property type="entry name" value="Hmw_CFAP97"/>
    <property type="match status" value="1"/>
</dbReference>
<accession>A0A3S0ZS29</accession>
<dbReference type="PROSITE" id="PS51897">
    <property type="entry name" value="ANNEXIN_2"/>
    <property type="match status" value="2"/>
</dbReference>
<dbReference type="InterPro" id="IPR018502">
    <property type="entry name" value="Annexin_repeat"/>
</dbReference>
<evidence type="ECO:0000256" key="3">
    <source>
        <dbReference type="ARBA" id="ARBA00022737"/>
    </source>
</evidence>
<evidence type="ECO:0000313" key="6">
    <source>
        <dbReference type="EMBL" id="RUS85496.1"/>
    </source>
</evidence>
<name>A0A3S0ZS29_ELYCH</name>
<feature type="region of interest" description="Disordered" evidence="5">
    <location>
        <begin position="157"/>
        <end position="296"/>
    </location>
</feature>
<dbReference type="AlphaFoldDB" id="A0A3S0ZS29"/>
<dbReference type="GO" id="GO:0012506">
    <property type="term" value="C:vesicle membrane"/>
    <property type="evidence" value="ECO:0007669"/>
    <property type="project" value="TreeGrafter"/>
</dbReference>
<dbReference type="GO" id="GO:0005737">
    <property type="term" value="C:cytoplasm"/>
    <property type="evidence" value="ECO:0007669"/>
    <property type="project" value="TreeGrafter"/>
</dbReference>
<feature type="compositionally biased region" description="Basic and acidic residues" evidence="5">
    <location>
        <begin position="225"/>
        <end position="245"/>
    </location>
</feature>
<evidence type="ECO:0000256" key="1">
    <source>
        <dbReference type="ARBA" id="ARBA00007831"/>
    </source>
</evidence>
<dbReference type="GO" id="GO:0005886">
    <property type="term" value="C:plasma membrane"/>
    <property type="evidence" value="ECO:0007669"/>
    <property type="project" value="TreeGrafter"/>
</dbReference>
<dbReference type="SMART" id="SM00335">
    <property type="entry name" value="ANX"/>
    <property type="match status" value="2"/>
</dbReference>
<dbReference type="SUPFAM" id="SSF47874">
    <property type="entry name" value="Annexin"/>
    <property type="match status" value="2"/>
</dbReference>
<dbReference type="OrthoDB" id="2163395at2759"/>
<dbReference type="PRINTS" id="PR00196">
    <property type="entry name" value="ANNEXIN"/>
</dbReference>
<dbReference type="GO" id="GO:0005509">
    <property type="term" value="F:calcium ion binding"/>
    <property type="evidence" value="ECO:0007669"/>
    <property type="project" value="InterPro"/>
</dbReference>
<feature type="compositionally biased region" description="Basic and acidic residues" evidence="5">
    <location>
        <begin position="640"/>
        <end position="731"/>
    </location>
</feature>
<comment type="caution">
    <text evidence="6">The sequence shown here is derived from an EMBL/GenBank/DDBJ whole genome shotgun (WGS) entry which is preliminary data.</text>
</comment>
<dbReference type="InterPro" id="IPR037104">
    <property type="entry name" value="Annexin_sf"/>
</dbReference>
<keyword evidence="3" id="KW-0677">Repeat</keyword>
<dbReference type="Pfam" id="PF00191">
    <property type="entry name" value="Annexin"/>
    <property type="match status" value="3"/>
</dbReference>
<dbReference type="Gene3D" id="1.10.220.10">
    <property type="entry name" value="Annexin"/>
    <property type="match status" value="4"/>
</dbReference>
<feature type="non-terminal residue" evidence="6">
    <location>
        <position position="755"/>
    </location>
</feature>
<dbReference type="InterPro" id="IPR029488">
    <property type="entry name" value="Hmw/CFAP97"/>
</dbReference>
<dbReference type="STRING" id="188477.A0A3S0ZS29"/>
<organism evidence="6 7">
    <name type="scientific">Elysia chlorotica</name>
    <name type="common">Eastern emerald elysia</name>
    <name type="synonym">Sea slug</name>
    <dbReference type="NCBI Taxonomy" id="188477"/>
    <lineage>
        <taxon>Eukaryota</taxon>
        <taxon>Metazoa</taxon>
        <taxon>Spiralia</taxon>
        <taxon>Lophotrochozoa</taxon>
        <taxon>Mollusca</taxon>
        <taxon>Gastropoda</taxon>
        <taxon>Heterobranchia</taxon>
        <taxon>Euthyneura</taxon>
        <taxon>Panpulmonata</taxon>
        <taxon>Sacoglossa</taxon>
        <taxon>Placobranchoidea</taxon>
        <taxon>Plakobranchidae</taxon>
        <taxon>Elysia</taxon>
    </lineage>
</organism>
<dbReference type="Proteomes" id="UP000271974">
    <property type="component" value="Unassembled WGS sequence"/>
</dbReference>
<gene>
    <name evidence="6" type="ORF">EGW08_006772</name>
</gene>
<evidence type="ECO:0000313" key="7">
    <source>
        <dbReference type="Proteomes" id="UP000271974"/>
    </source>
</evidence>
<comment type="similarity">
    <text evidence="2">Belongs to the CFAP97 family.</text>
</comment>
<keyword evidence="7" id="KW-1185">Reference proteome</keyword>
<sequence>MANKNALELMMPDITFDKEYKLHRRRLDDVEKQIDDKAPRHFVHLDTRLKQTELRERRQAQIDRDNKILLSRMTDILMGREGKFHVQPYHTEHQRRSKSINFEFRQRTLDRIQKENISMAKRIEKVRPMYRREAWQADWAYRQKVMKMLENKKYKVYNPATSNPRQAKKQSSGYGSDFESDESDDDKKDDSRKKDKLPPIKTKTTQEGRGRSKQKSPPKGQSGRTDAKTRKSQTDKSGADHRSPDPELWMYYGIKPGDPDDANDFYYPFYRDVDDADEEPENKKNPGNQAESDAKSLYKVTKQGEPPHDILTKTLAMRSFKQRMVIKKKYKELYKSDLEEDLKKTLGGEWKLLIETLFKEEKTHPPQTLSKAIKSGNAPALVKRLTPLSNSELQNLKEDYLKENSESLENDILDRFDPPTDTLLLTLIKGTKQEKQQASDAAAEKDAKALIEHGDGRWTSESGKFMLLVEQRSPAYMGRVFDRCKLLNKGKPVTKAVYEECPKHYADALAAYITSTETAATETIDRLHKNLDATNPTFVKTVVGRSEVDMPKVKKAYQKKYGSDLGEDLERRSDHTTVCVLKEIINKQPPKQKTKKDKQDHKARPKRSKSLSSSDREEQREDEERRQERLQRLREQEELYLRNKEDHSSPEHSPRHKRQDTDRDKNKPSPDHSPRNKRQDTDGDKKKADQHKDQDAKKEEGKEEKKAEKRDEKDKGAAKSNPDEDAKRLYEAMKGLGTDEDTIIDIIPERSNAER</sequence>
<keyword evidence="4" id="KW-0041">Annexin</keyword>
<dbReference type="PANTHER" id="PTHR10502">
    <property type="entry name" value="ANNEXIN"/>
    <property type="match status" value="1"/>
</dbReference>
<feature type="compositionally biased region" description="Basic and acidic residues" evidence="5">
    <location>
        <begin position="614"/>
        <end position="628"/>
    </location>
</feature>
<reference evidence="6 7" key="1">
    <citation type="submission" date="2019-01" db="EMBL/GenBank/DDBJ databases">
        <title>A draft genome assembly of the solar-powered sea slug Elysia chlorotica.</title>
        <authorList>
            <person name="Cai H."/>
            <person name="Li Q."/>
            <person name="Fang X."/>
            <person name="Li J."/>
            <person name="Curtis N.E."/>
            <person name="Altenburger A."/>
            <person name="Shibata T."/>
            <person name="Feng M."/>
            <person name="Maeda T."/>
            <person name="Schwartz J.A."/>
            <person name="Shigenobu S."/>
            <person name="Lundholm N."/>
            <person name="Nishiyama T."/>
            <person name="Yang H."/>
            <person name="Hasebe M."/>
            <person name="Li S."/>
            <person name="Pierce S.K."/>
            <person name="Wang J."/>
        </authorList>
    </citation>
    <scope>NUCLEOTIDE SEQUENCE [LARGE SCALE GENOMIC DNA]</scope>
    <source>
        <strain evidence="6">EC2010</strain>
        <tissue evidence="6">Whole organism of an adult</tissue>
    </source>
</reference>
<feature type="region of interest" description="Disordered" evidence="5">
    <location>
        <begin position="582"/>
        <end position="628"/>
    </location>
</feature>
<dbReference type="GO" id="GO:0005544">
    <property type="term" value="F:calcium-dependent phospholipid binding"/>
    <property type="evidence" value="ECO:0007669"/>
    <property type="project" value="InterPro"/>
</dbReference>
<dbReference type="EMBL" id="RQTK01000168">
    <property type="protein sequence ID" value="RUS85496.1"/>
    <property type="molecule type" value="Genomic_DNA"/>
</dbReference>
<dbReference type="PANTHER" id="PTHR10502:SF175">
    <property type="entry name" value="ANNEXIN A13"/>
    <property type="match status" value="1"/>
</dbReference>
<dbReference type="GO" id="GO:0005634">
    <property type="term" value="C:nucleus"/>
    <property type="evidence" value="ECO:0007669"/>
    <property type="project" value="TreeGrafter"/>
</dbReference>
<feature type="compositionally biased region" description="Polar residues" evidence="5">
    <location>
        <begin position="159"/>
        <end position="174"/>
    </location>
</feature>
<comment type="similarity">
    <text evidence="1">Belongs to the annexin family.</text>
</comment>
<protein>
    <recommendedName>
        <fullName evidence="8">Annexin</fullName>
    </recommendedName>
</protein>
<dbReference type="InterPro" id="IPR001464">
    <property type="entry name" value="Annexin"/>
</dbReference>
<evidence type="ECO:0008006" key="8">
    <source>
        <dbReference type="Google" id="ProtNLM"/>
    </source>
</evidence>
<dbReference type="GO" id="GO:0001786">
    <property type="term" value="F:phosphatidylserine binding"/>
    <property type="evidence" value="ECO:0007669"/>
    <property type="project" value="TreeGrafter"/>
</dbReference>
<evidence type="ECO:0000256" key="2">
    <source>
        <dbReference type="ARBA" id="ARBA00008315"/>
    </source>
</evidence>
<evidence type="ECO:0000256" key="4">
    <source>
        <dbReference type="ARBA" id="ARBA00023216"/>
    </source>
</evidence>
<proteinExistence type="inferred from homology"/>
<evidence type="ECO:0000256" key="5">
    <source>
        <dbReference type="SAM" id="MobiDB-lite"/>
    </source>
</evidence>
<feature type="region of interest" description="Disordered" evidence="5">
    <location>
        <begin position="640"/>
        <end position="755"/>
    </location>
</feature>